<evidence type="ECO:0008006" key="3">
    <source>
        <dbReference type="Google" id="ProtNLM"/>
    </source>
</evidence>
<accession>A0A370QIF4</accession>
<proteinExistence type="predicted"/>
<dbReference type="OrthoDB" id="1525133at2"/>
<dbReference type="Proteomes" id="UP000255317">
    <property type="component" value="Unassembled WGS sequence"/>
</dbReference>
<dbReference type="PANTHER" id="PTHR39324">
    <property type="entry name" value="CALCIUM DODECIN"/>
    <property type="match status" value="1"/>
</dbReference>
<name>A0A370QIF4_9FLAO</name>
<sequence>MAVLKVIEVMANSNNSFEDAVKNAVKHAGKSVKNIKSAYINEQSAIVNGDQVTEFRVNVKITFEVQ</sequence>
<dbReference type="AlphaFoldDB" id="A0A370QIF4"/>
<comment type="caution">
    <text evidence="1">The sequence shown here is derived from an EMBL/GenBank/DDBJ whole genome shotgun (WGS) entry which is preliminary data.</text>
</comment>
<dbReference type="InterPro" id="IPR009923">
    <property type="entry name" value="Dodecin"/>
</dbReference>
<dbReference type="EMBL" id="QRAO01000001">
    <property type="protein sequence ID" value="RDK88134.1"/>
    <property type="molecule type" value="Genomic_DNA"/>
</dbReference>
<dbReference type="PANTHER" id="PTHR39324:SF1">
    <property type="entry name" value="CALCIUM DODECIN"/>
    <property type="match status" value="1"/>
</dbReference>
<dbReference type="InterPro" id="IPR036694">
    <property type="entry name" value="Dodecin-like_sf"/>
</dbReference>
<evidence type="ECO:0000313" key="2">
    <source>
        <dbReference type="Proteomes" id="UP000255317"/>
    </source>
</evidence>
<dbReference type="SUPFAM" id="SSF89807">
    <property type="entry name" value="Dodecin-like"/>
    <property type="match status" value="1"/>
</dbReference>
<evidence type="ECO:0000313" key="1">
    <source>
        <dbReference type="EMBL" id="RDK88134.1"/>
    </source>
</evidence>
<organism evidence="1 2">
    <name type="scientific">Marinirhabdus gelatinilytica</name>
    <dbReference type="NCBI Taxonomy" id="1703343"/>
    <lineage>
        <taxon>Bacteria</taxon>
        <taxon>Pseudomonadati</taxon>
        <taxon>Bacteroidota</taxon>
        <taxon>Flavobacteriia</taxon>
        <taxon>Flavobacteriales</taxon>
        <taxon>Flavobacteriaceae</taxon>
    </lineage>
</organism>
<dbReference type="Gene3D" id="3.30.1660.10">
    <property type="entry name" value="Flavin-binding protein dodecin"/>
    <property type="match status" value="1"/>
</dbReference>
<dbReference type="RefSeq" id="WP_115121867.1">
    <property type="nucleotide sequence ID" value="NZ_QRAO01000001.1"/>
</dbReference>
<keyword evidence="2" id="KW-1185">Reference proteome</keyword>
<dbReference type="InterPro" id="IPR025543">
    <property type="entry name" value="Dodecin-like"/>
</dbReference>
<gene>
    <name evidence="1" type="ORF">C8D94_1013</name>
</gene>
<protein>
    <recommendedName>
        <fullName evidence="3">Dodecin</fullName>
    </recommendedName>
</protein>
<reference evidence="1 2" key="1">
    <citation type="submission" date="2018-07" db="EMBL/GenBank/DDBJ databases">
        <title>Genomic Encyclopedia of Type Strains, Phase IV (KMG-IV): sequencing the most valuable type-strain genomes for metagenomic binning, comparative biology and taxonomic classification.</title>
        <authorList>
            <person name="Goeker M."/>
        </authorList>
    </citation>
    <scope>NUCLEOTIDE SEQUENCE [LARGE SCALE GENOMIC DNA]</scope>
    <source>
        <strain evidence="1 2">DSM 101478</strain>
    </source>
</reference>
<dbReference type="Pfam" id="PF07311">
    <property type="entry name" value="Dodecin"/>
    <property type="match status" value="1"/>
</dbReference>